<evidence type="ECO:0000256" key="1">
    <source>
        <dbReference type="ARBA" id="ARBA00001971"/>
    </source>
</evidence>
<organism evidence="14 15">
    <name type="scientific">Chenopodium quinoa</name>
    <name type="common">Quinoa</name>
    <dbReference type="NCBI Taxonomy" id="63459"/>
    <lineage>
        <taxon>Eukaryota</taxon>
        <taxon>Viridiplantae</taxon>
        <taxon>Streptophyta</taxon>
        <taxon>Embryophyta</taxon>
        <taxon>Tracheophyta</taxon>
        <taxon>Spermatophyta</taxon>
        <taxon>Magnoliopsida</taxon>
        <taxon>eudicotyledons</taxon>
        <taxon>Gunneridae</taxon>
        <taxon>Pentapetalae</taxon>
        <taxon>Caryophyllales</taxon>
        <taxon>Chenopodiaceae</taxon>
        <taxon>Chenopodioideae</taxon>
        <taxon>Atripliceae</taxon>
        <taxon>Chenopodium</taxon>
    </lineage>
</organism>
<dbReference type="Proteomes" id="UP000596660">
    <property type="component" value="Unplaced"/>
</dbReference>
<keyword evidence="7" id="KW-1133">Transmembrane helix</keyword>
<evidence type="ECO:0000313" key="14">
    <source>
        <dbReference type="EnsemblPlants" id="AUR62025317-RA:cds"/>
    </source>
</evidence>
<dbReference type="InterPro" id="IPR002401">
    <property type="entry name" value="Cyt_P450_E_grp-I"/>
</dbReference>
<keyword evidence="4 12" id="KW-0349">Heme</keyword>
<dbReference type="CDD" id="cd11072">
    <property type="entry name" value="CYP71-like"/>
    <property type="match status" value="1"/>
</dbReference>
<reference evidence="14" key="2">
    <citation type="submission" date="2021-03" db="UniProtKB">
        <authorList>
            <consortium name="EnsemblPlants"/>
        </authorList>
    </citation>
    <scope>IDENTIFICATION</scope>
</reference>
<dbReference type="InterPro" id="IPR036396">
    <property type="entry name" value="Cyt_P450_sf"/>
</dbReference>
<keyword evidence="10 13" id="KW-0503">Monooxygenase</keyword>
<dbReference type="AlphaFoldDB" id="A0A803M8U1"/>
<proteinExistence type="inferred from homology"/>
<dbReference type="GO" id="GO:0016705">
    <property type="term" value="F:oxidoreductase activity, acting on paired donors, with incorporation or reduction of molecular oxygen"/>
    <property type="evidence" value="ECO:0007669"/>
    <property type="project" value="InterPro"/>
</dbReference>
<evidence type="ECO:0000256" key="10">
    <source>
        <dbReference type="ARBA" id="ARBA00023033"/>
    </source>
</evidence>
<dbReference type="GO" id="GO:0016020">
    <property type="term" value="C:membrane"/>
    <property type="evidence" value="ECO:0007669"/>
    <property type="project" value="UniProtKB-SubCell"/>
</dbReference>
<comment type="similarity">
    <text evidence="3 13">Belongs to the cytochrome P450 family.</text>
</comment>
<dbReference type="InterPro" id="IPR017972">
    <property type="entry name" value="Cyt_P450_CS"/>
</dbReference>
<evidence type="ECO:0000256" key="8">
    <source>
        <dbReference type="ARBA" id="ARBA00023002"/>
    </source>
</evidence>
<dbReference type="GO" id="GO:0020037">
    <property type="term" value="F:heme binding"/>
    <property type="evidence" value="ECO:0007669"/>
    <property type="project" value="InterPro"/>
</dbReference>
<feature type="binding site" description="axial binding residue" evidence="12">
    <location>
        <position position="371"/>
    </location>
    <ligand>
        <name>heme</name>
        <dbReference type="ChEBI" id="CHEBI:30413"/>
    </ligand>
    <ligandPart>
        <name>Fe</name>
        <dbReference type="ChEBI" id="CHEBI:18248"/>
    </ligandPart>
</feature>
<evidence type="ECO:0000256" key="12">
    <source>
        <dbReference type="PIRSR" id="PIRSR602401-1"/>
    </source>
</evidence>
<evidence type="ECO:0000256" key="5">
    <source>
        <dbReference type="ARBA" id="ARBA00022692"/>
    </source>
</evidence>
<evidence type="ECO:0000256" key="11">
    <source>
        <dbReference type="ARBA" id="ARBA00023136"/>
    </source>
</evidence>
<dbReference type="PROSITE" id="PS00086">
    <property type="entry name" value="CYTOCHROME_P450"/>
    <property type="match status" value="1"/>
</dbReference>
<name>A0A803M8U1_CHEQI</name>
<protein>
    <recommendedName>
        <fullName evidence="16">Cytochrome P450</fullName>
    </recommendedName>
</protein>
<evidence type="ECO:0000256" key="6">
    <source>
        <dbReference type="ARBA" id="ARBA00022723"/>
    </source>
</evidence>
<dbReference type="GO" id="GO:0004497">
    <property type="term" value="F:monooxygenase activity"/>
    <property type="evidence" value="ECO:0007669"/>
    <property type="project" value="UniProtKB-KW"/>
</dbReference>
<keyword evidence="5" id="KW-0812">Transmembrane</keyword>
<dbReference type="InterPro" id="IPR001128">
    <property type="entry name" value="Cyt_P450"/>
</dbReference>
<dbReference type="SUPFAM" id="SSF48264">
    <property type="entry name" value="Cytochrome P450"/>
    <property type="match status" value="1"/>
</dbReference>
<evidence type="ECO:0000256" key="3">
    <source>
        <dbReference type="ARBA" id="ARBA00010617"/>
    </source>
</evidence>
<keyword evidence="15" id="KW-1185">Reference proteome</keyword>
<dbReference type="FunFam" id="1.10.630.10:FF:000043">
    <property type="entry name" value="Cytochrome P450 99A2"/>
    <property type="match status" value="1"/>
</dbReference>
<evidence type="ECO:0000256" key="9">
    <source>
        <dbReference type="ARBA" id="ARBA00023004"/>
    </source>
</evidence>
<keyword evidence="8 13" id="KW-0560">Oxidoreductase</keyword>
<dbReference type="PRINTS" id="PR00463">
    <property type="entry name" value="EP450I"/>
</dbReference>
<dbReference type="Gene3D" id="1.10.630.10">
    <property type="entry name" value="Cytochrome P450"/>
    <property type="match status" value="1"/>
</dbReference>
<evidence type="ECO:0000256" key="7">
    <source>
        <dbReference type="ARBA" id="ARBA00022989"/>
    </source>
</evidence>
<dbReference type="PRINTS" id="PR00385">
    <property type="entry name" value="P450"/>
</dbReference>
<reference evidence="14" key="1">
    <citation type="journal article" date="2017" name="Nature">
        <title>The genome of Chenopodium quinoa.</title>
        <authorList>
            <person name="Jarvis D.E."/>
            <person name="Ho Y.S."/>
            <person name="Lightfoot D.J."/>
            <person name="Schmoeckel S.M."/>
            <person name="Li B."/>
            <person name="Borm T.J.A."/>
            <person name="Ohyanagi H."/>
            <person name="Mineta K."/>
            <person name="Michell C.T."/>
            <person name="Saber N."/>
            <person name="Kharbatia N.M."/>
            <person name="Rupper R.R."/>
            <person name="Sharp A.R."/>
            <person name="Dally N."/>
            <person name="Boughton B.A."/>
            <person name="Woo Y.H."/>
            <person name="Gao G."/>
            <person name="Schijlen E.G.W.M."/>
            <person name="Guo X."/>
            <person name="Momin A.A."/>
            <person name="Negrao S."/>
            <person name="Al-Babili S."/>
            <person name="Gehring C."/>
            <person name="Roessner U."/>
            <person name="Jung C."/>
            <person name="Murphy K."/>
            <person name="Arold S.T."/>
            <person name="Gojobori T."/>
            <person name="van der Linden C.G."/>
            <person name="van Loo E.N."/>
            <person name="Jellen E.N."/>
            <person name="Maughan P.J."/>
            <person name="Tester M."/>
        </authorList>
    </citation>
    <scope>NUCLEOTIDE SEQUENCE [LARGE SCALE GENOMIC DNA]</scope>
    <source>
        <strain evidence="14">cv. PI 614886</strain>
    </source>
</reference>
<comment type="cofactor">
    <cofactor evidence="1 12">
        <name>heme</name>
        <dbReference type="ChEBI" id="CHEBI:30413"/>
    </cofactor>
</comment>
<evidence type="ECO:0000256" key="13">
    <source>
        <dbReference type="RuleBase" id="RU000461"/>
    </source>
</evidence>
<evidence type="ECO:0000256" key="4">
    <source>
        <dbReference type="ARBA" id="ARBA00022617"/>
    </source>
</evidence>
<evidence type="ECO:0008006" key="16">
    <source>
        <dbReference type="Google" id="ProtNLM"/>
    </source>
</evidence>
<dbReference type="GO" id="GO:0005506">
    <property type="term" value="F:iron ion binding"/>
    <property type="evidence" value="ECO:0007669"/>
    <property type="project" value="InterPro"/>
</dbReference>
<dbReference type="Pfam" id="PF00067">
    <property type="entry name" value="p450"/>
    <property type="match status" value="1"/>
</dbReference>
<keyword evidence="11" id="KW-0472">Membrane</keyword>
<dbReference type="Gramene" id="AUR62025317-RA">
    <property type="protein sequence ID" value="AUR62025317-RA:cds"/>
    <property type="gene ID" value="AUR62025317"/>
</dbReference>
<keyword evidence="9 12" id="KW-0408">Iron</keyword>
<accession>A0A803M8U1</accession>
<comment type="subcellular location">
    <subcellularLocation>
        <location evidence="2">Membrane</location>
        <topology evidence="2">Single-pass membrane protein</topology>
    </subcellularLocation>
</comment>
<sequence>MHLRLGEVPTVIISSAEMAKEVLKTHDALLCSRPAVFLGEVVFYNCGDIAFSPYGEHWRQLRKIATLELFTTRRVQAFRPIREEEVVDLVKFLASKSGSVVNLSSRIFTLLFDITLRMVMNKKGKNCEEFKTLVEDITAIAQGLSIGDLYPSLKFISTISGLKGNLQRIVKRIDKFVDPIIEEHLSNKKQCIEDEDMIDALLKFRKDNVRLNTDFSLTTSHIKAMILDVFIGGSETSSTVIEWAISELLKNPRVMKKVQDEVRQVVKGTETLINEVSLDKLKYLKLVIKETFRLHPTPLLIPRESFERCEIDCYEIPSQTRIYVNAWAIGRSPRHWIDPEKFNPERFEESKIDYKGMHFELIPFGSGRRMCPGMSLGIATVELGLAMLLYHFDWKLPNGTGPEELDMDESFTIGARRKNDLKVVPILSTFSGFN</sequence>
<dbReference type="PANTHER" id="PTHR47953">
    <property type="entry name" value="OS08G0105600 PROTEIN"/>
    <property type="match status" value="1"/>
</dbReference>
<dbReference type="PANTHER" id="PTHR47953:SF19">
    <property type="entry name" value="OS06G0641600 PROTEIN"/>
    <property type="match status" value="1"/>
</dbReference>
<evidence type="ECO:0000313" key="15">
    <source>
        <dbReference type="Proteomes" id="UP000596660"/>
    </source>
</evidence>
<dbReference type="InterPro" id="IPR052306">
    <property type="entry name" value="CYP450_71D"/>
</dbReference>
<evidence type="ECO:0000256" key="2">
    <source>
        <dbReference type="ARBA" id="ARBA00004167"/>
    </source>
</evidence>
<dbReference type="OMA" id="ECFVESF"/>
<keyword evidence="6 12" id="KW-0479">Metal-binding</keyword>
<dbReference type="EnsemblPlants" id="AUR62025317-RA">
    <property type="protein sequence ID" value="AUR62025317-RA:cds"/>
    <property type="gene ID" value="AUR62025317"/>
</dbReference>